<dbReference type="GO" id="GO:0016491">
    <property type="term" value="F:oxidoreductase activity"/>
    <property type="evidence" value="ECO:0007669"/>
    <property type="project" value="UniProtKB-KW"/>
</dbReference>
<name>A0AAX4NIU9_9ARCH</name>
<dbReference type="PANTHER" id="PTHR43624">
    <property type="entry name" value="ELECTRON TRANSFER FLAVOPROTEIN-QUINONE OXIDOREDUCTASE YDIS-RELATED"/>
    <property type="match status" value="1"/>
</dbReference>
<dbReference type="KEGG" id="omr:OXIME_001294"/>
<proteinExistence type="predicted"/>
<dbReference type="InterPro" id="IPR039651">
    <property type="entry name" value="FixC-like"/>
</dbReference>
<dbReference type="EMBL" id="CP133772">
    <property type="protein sequence ID" value="WYY00711.1"/>
    <property type="molecule type" value="Genomic_DNA"/>
</dbReference>
<feature type="domain" description="FAD/NAD(P)-binding" evidence="5">
    <location>
        <begin position="4"/>
        <end position="169"/>
    </location>
</feature>
<keyword evidence="8" id="KW-1185">Reference proteome</keyword>
<sequence length="430" mass="47180">MSEFDVIVVGAGPAGSSAAIRLASKKMNVLLVEKSDPPGTKNVSGGVLWGHELDNIIPDWEKTAPVERYVKSKTVGFLTEDSSINIDFRSRKFDENKSGYTVLRVKLDQWLAKKASESGAMLVNGVTVDKLAMKDGKVIGVEQDGDTITADTVILAEGANPRVAIQSGIREPLKDRDVAIGVKEVIKLPEDKINERFNLRGKEGFAGEYVFGFLKGGVEAGGFLYTNKDSISLGAVVSMEHLRSNGNTHSFDIIEQFNSHPSIAPLIEGGKIDEYSAHMVQEGGFGSIPKLFGDGYMIAGDAAGFSFSNGLVLQGMNYAIQSGITAADTFMELKEKGNYSDSALSLYQEKLQKTFVLQDMINFKGIENVTWGNLIHQHLPNILESVMLEIFMENGMPKRHMYKILMDAMKKENVSSSKMISESFKMIRRL</sequence>
<organism evidence="7 8">
    <name type="scientific">Oxyplasma meridianum</name>
    <dbReference type="NCBI Taxonomy" id="3073602"/>
    <lineage>
        <taxon>Archaea</taxon>
        <taxon>Methanobacteriati</taxon>
        <taxon>Thermoplasmatota</taxon>
        <taxon>Thermoplasmata</taxon>
        <taxon>Thermoplasmatales</taxon>
        <taxon>Thermoplasmataceae</taxon>
        <taxon>Oxyplasma</taxon>
    </lineage>
</organism>
<comment type="cofactor">
    <cofactor evidence="1">
        <name>FAD</name>
        <dbReference type="ChEBI" id="CHEBI:57692"/>
    </cofactor>
</comment>
<evidence type="ECO:0000313" key="8">
    <source>
        <dbReference type="Proteomes" id="UP001451606"/>
    </source>
</evidence>
<keyword evidence="2" id="KW-0285">Flavoprotein</keyword>
<keyword evidence="4" id="KW-0560">Oxidoreductase</keyword>
<dbReference type="RefSeq" id="WP_393971044.1">
    <property type="nucleotide sequence ID" value="NZ_CP133772.1"/>
</dbReference>
<dbReference type="GeneID" id="95968031"/>
<dbReference type="InterPro" id="IPR023753">
    <property type="entry name" value="FAD/NAD-binding_dom"/>
</dbReference>
<dbReference type="SUPFAM" id="SSF51905">
    <property type="entry name" value="FAD/NAD(P)-binding domain"/>
    <property type="match status" value="1"/>
</dbReference>
<accession>A0AAX4NIU9</accession>
<dbReference type="Proteomes" id="UP001451606">
    <property type="component" value="Chromosome"/>
</dbReference>
<dbReference type="Pfam" id="PF07992">
    <property type="entry name" value="Pyr_redox_2"/>
    <property type="match status" value="1"/>
</dbReference>
<feature type="domain" description="ETF-QO/FixC ubiquinone-binding" evidence="6">
    <location>
        <begin position="179"/>
        <end position="279"/>
    </location>
</feature>
<evidence type="ECO:0000313" key="7">
    <source>
        <dbReference type="EMBL" id="WYY00711.1"/>
    </source>
</evidence>
<dbReference type="Pfam" id="PF21162">
    <property type="entry name" value="ETFQO_UQ-bd"/>
    <property type="match status" value="1"/>
</dbReference>
<evidence type="ECO:0000256" key="2">
    <source>
        <dbReference type="ARBA" id="ARBA00022630"/>
    </source>
</evidence>
<gene>
    <name evidence="7" type="ORF">OXIME_001294</name>
</gene>
<evidence type="ECO:0000256" key="3">
    <source>
        <dbReference type="ARBA" id="ARBA00022827"/>
    </source>
</evidence>
<protein>
    <submittedName>
        <fullName evidence="7">FAD-dependent oxidoreductase</fullName>
    </submittedName>
</protein>
<evidence type="ECO:0000259" key="6">
    <source>
        <dbReference type="Pfam" id="PF21162"/>
    </source>
</evidence>
<dbReference type="SUPFAM" id="SSF54373">
    <property type="entry name" value="FAD-linked reductases, C-terminal domain"/>
    <property type="match status" value="1"/>
</dbReference>
<dbReference type="PANTHER" id="PTHR43624:SF2">
    <property type="entry name" value="ELECTRON TRANSFER FLAVOPROTEIN-QUINONE OXIDOREDUCTASE YDIS-RELATED"/>
    <property type="match status" value="1"/>
</dbReference>
<evidence type="ECO:0000256" key="1">
    <source>
        <dbReference type="ARBA" id="ARBA00001974"/>
    </source>
</evidence>
<dbReference type="InterPro" id="IPR036188">
    <property type="entry name" value="FAD/NAD-bd_sf"/>
</dbReference>
<keyword evidence="3" id="KW-0274">FAD</keyword>
<dbReference type="PRINTS" id="PR00368">
    <property type="entry name" value="FADPNR"/>
</dbReference>
<dbReference type="Gene3D" id="3.50.50.60">
    <property type="entry name" value="FAD/NAD(P)-binding domain"/>
    <property type="match status" value="1"/>
</dbReference>
<evidence type="ECO:0000259" key="5">
    <source>
        <dbReference type="Pfam" id="PF07992"/>
    </source>
</evidence>
<dbReference type="AlphaFoldDB" id="A0AAX4NIU9"/>
<reference evidence="7 8" key="1">
    <citation type="submission" date="2023-09" db="EMBL/GenBank/DDBJ databases">
        <authorList>
            <person name="Golyshina O.V."/>
            <person name="Lunev E.A."/>
            <person name="Bargiela R."/>
            <person name="Gaines M.C."/>
            <person name="Daum B."/>
            <person name="Bale N.J."/>
            <person name="Koenen M."/>
            <person name="Sinninghe Damst J.S."/>
            <person name="Yakimov M."/>
            <person name="Golyshin P.N."/>
        </authorList>
    </citation>
    <scope>NUCLEOTIDE SEQUENCE [LARGE SCALE GENOMIC DNA]</scope>
    <source>
        <strain evidence="7 8">M1</strain>
    </source>
</reference>
<evidence type="ECO:0000256" key="4">
    <source>
        <dbReference type="ARBA" id="ARBA00023002"/>
    </source>
</evidence>
<dbReference type="PRINTS" id="PR00411">
    <property type="entry name" value="PNDRDTASEI"/>
</dbReference>
<dbReference type="InterPro" id="IPR049398">
    <property type="entry name" value="ETF-QO/FixC_UQ-bd"/>
</dbReference>